<comment type="caution">
    <text evidence="2">The sequence shown here is derived from an EMBL/GenBank/DDBJ whole genome shotgun (WGS) entry which is preliminary data.</text>
</comment>
<sequence>MGWAVVALGHWGTGLDWTGLFPISAIQRQRQRTRGQSAPMARRKAREQEQQQPESRQSQWSGAGTKWATTRRLSTHGDGATVDEISMSHGRSQG</sequence>
<accession>A0A3D8SEG3</accession>
<evidence type="ECO:0000313" key="3">
    <source>
        <dbReference type="Proteomes" id="UP000256645"/>
    </source>
</evidence>
<evidence type="ECO:0000313" key="2">
    <source>
        <dbReference type="EMBL" id="RDW84737.1"/>
    </source>
</evidence>
<gene>
    <name evidence="2" type="ORF">BP6252_02327</name>
</gene>
<keyword evidence="3" id="KW-1185">Reference proteome</keyword>
<dbReference type="AlphaFoldDB" id="A0A3D8SEG3"/>
<reference evidence="2 3" key="1">
    <citation type="journal article" date="2018" name="IMA Fungus">
        <title>IMA Genome-F 9: Draft genome sequence of Annulohypoxylon stygium, Aspergillus mulundensis, Berkeleyomyces basicola (syn. Thielaviopsis basicola), Ceratocystis smalleyi, two Cercospora beticola strains, Coleophoma cylindrospora, Fusarium fracticaudum, Phialophora cf. hyalina, and Morchella septimelata.</title>
        <authorList>
            <person name="Wingfield B.D."/>
            <person name="Bills G.F."/>
            <person name="Dong Y."/>
            <person name="Huang W."/>
            <person name="Nel W.J."/>
            <person name="Swalarsk-Parry B.S."/>
            <person name="Vaghefi N."/>
            <person name="Wilken P.M."/>
            <person name="An Z."/>
            <person name="de Beer Z.W."/>
            <person name="De Vos L."/>
            <person name="Chen L."/>
            <person name="Duong T.A."/>
            <person name="Gao Y."/>
            <person name="Hammerbacher A."/>
            <person name="Kikkert J.R."/>
            <person name="Li Y."/>
            <person name="Li H."/>
            <person name="Li K."/>
            <person name="Li Q."/>
            <person name="Liu X."/>
            <person name="Ma X."/>
            <person name="Naidoo K."/>
            <person name="Pethybridge S.J."/>
            <person name="Sun J."/>
            <person name="Steenkamp E.T."/>
            <person name="van der Nest M.A."/>
            <person name="van Wyk S."/>
            <person name="Wingfield M.J."/>
            <person name="Xiong C."/>
            <person name="Yue Q."/>
            <person name="Zhang X."/>
        </authorList>
    </citation>
    <scope>NUCLEOTIDE SEQUENCE [LARGE SCALE GENOMIC DNA]</scope>
    <source>
        <strain evidence="2 3">BP6252</strain>
    </source>
</reference>
<dbReference type="Proteomes" id="UP000256645">
    <property type="component" value="Unassembled WGS sequence"/>
</dbReference>
<dbReference type="EMBL" id="PDLM01000002">
    <property type="protein sequence ID" value="RDW84737.1"/>
    <property type="molecule type" value="Genomic_DNA"/>
</dbReference>
<proteinExistence type="predicted"/>
<feature type="compositionally biased region" description="Low complexity" evidence="1">
    <location>
        <begin position="50"/>
        <end position="59"/>
    </location>
</feature>
<organism evidence="2 3">
    <name type="scientific">Coleophoma cylindrospora</name>
    <dbReference type="NCBI Taxonomy" id="1849047"/>
    <lineage>
        <taxon>Eukaryota</taxon>
        <taxon>Fungi</taxon>
        <taxon>Dikarya</taxon>
        <taxon>Ascomycota</taxon>
        <taxon>Pezizomycotina</taxon>
        <taxon>Leotiomycetes</taxon>
        <taxon>Helotiales</taxon>
        <taxon>Dermateaceae</taxon>
        <taxon>Coleophoma</taxon>
    </lineage>
</organism>
<evidence type="ECO:0000256" key="1">
    <source>
        <dbReference type="SAM" id="MobiDB-lite"/>
    </source>
</evidence>
<protein>
    <submittedName>
        <fullName evidence="2">Uncharacterized protein</fullName>
    </submittedName>
</protein>
<name>A0A3D8SEG3_9HELO</name>
<feature type="region of interest" description="Disordered" evidence="1">
    <location>
        <begin position="28"/>
        <end position="94"/>
    </location>
</feature>